<dbReference type="Proteomes" id="UP000246702">
    <property type="component" value="Unassembled WGS sequence"/>
</dbReference>
<feature type="compositionally biased region" description="Polar residues" evidence="1">
    <location>
        <begin position="259"/>
        <end position="271"/>
    </location>
</feature>
<feature type="compositionally biased region" description="Polar residues" evidence="1">
    <location>
        <begin position="60"/>
        <end position="77"/>
    </location>
</feature>
<feature type="region of interest" description="Disordered" evidence="1">
    <location>
        <begin position="176"/>
        <end position="310"/>
    </location>
</feature>
<feature type="region of interest" description="Disordered" evidence="1">
    <location>
        <begin position="18"/>
        <end position="37"/>
    </location>
</feature>
<comment type="caution">
    <text evidence="2">The sequence shown here is derived from an EMBL/GenBank/DDBJ whole genome shotgun (WGS) entry which is preliminary data.</text>
</comment>
<dbReference type="AlphaFoldDB" id="A0A317VYL0"/>
<name>A0A317VYL0_9EURO</name>
<protein>
    <submittedName>
        <fullName evidence="2">Uncharacterized protein</fullName>
    </submittedName>
</protein>
<feature type="compositionally biased region" description="Acidic residues" evidence="1">
    <location>
        <begin position="436"/>
        <end position="450"/>
    </location>
</feature>
<dbReference type="RefSeq" id="XP_025465028.1">
    <property type="nucleotide sequence ID" value="XM_025610161.1"/>
</dbReference>
<feature type="compositionally biased region" description="Basic and acidic residues" evidence="1">
    <location>
        <begin position="197"/>
        <end position="207"/>
    </location>
</feature>
<keyword evidence="3" id="KW-1185">Reference proteome</keyword>
<reference evidence="2 3" key="1">
    <citation type="submission" date="2016-12" db="EMBL/GenBank/DDBJ databases">
        <title>The genomes of Aspergillus section Nigri reveals drivers in fungal speciation.</title>
        <authorList>
            <consortium name="DOE Joint Genome Institute"/>
            <person name="Vesth T.C."/>
            <person name="Nybo J."/>
            <person name="Theobald S."/>
            <person name="Brandl J."/>
            <person name="Frisvad J.C."/>
            <person name="Nielsen K.F."/>
            <person name="Lyhne E.K."/>
            <person name="Kogle M.E."/>
            <person name="Kuo A."/>
            <person name="Riley R."/>
            <person name="Clum A."/>
            <person name="Nolan M."/>
            <person name="Lipzen A."/>
            <person name="Salamov A."/>
            <person name="Henrissat B."/>
            <person name="Wiebenga A."/>
            <person name="De Vries R.P."/>
            <person name="Grigoriev I.V."/>
            <person name="Mortensen U.H."/>
            <person name="Andersen M.R."/>
            <person name="Baker S.E."/>
        </authorList>
    </citation>
    <scope>NUCLEOTIDE SEQUENCE [LARGE SCALE GENOMIC DNA]</scope>
    <source>
        <strain evidence="2 3">CBS 115572</strain>
    </source>
</reference>
<feature type="compositionally biased region" description="Polar residues" evidence="1">
    <location>
        <begin position="453"/>
        <end position="469"/>
    </location>
</feature>
<dbReference type="OrthoDB" id="4219928at2759"/>
<feature type="compositionally biased region" description="Low complexity" evidence="1">
    <location>
        <begin position="176"/>
        <end position="190"/>
    </location>
</feature>
<feature type="compositionally biased region" description="Low complexity" evidence="1">
    <location>
        <begin position="287"/>
        <end position="302"/>
    </location>
</feature>
<evidence type="ECO:0000313" key="3">
    <source>
        <dbReference type="Proteomes" id="UP000246702"/>
    </source>
</evidence>
<dbReference type="GeneID" id="37112304"/>
<evidence type="ECO:0000313" key="2">
    <source>
        <dbReference type="EMBL" id="PWY79456.1"/>
    </source>
</evidence>
<evidence type="ECO:0000256" key="1">
    <source>
        <dbReference type="SAM" id="MobiDB-lite"/>
    </source>
</evidence>
<feature type="compositionally biased region" description="Basic and acidic residues" evidence="1">
    <location>
        <begin position="218"/>
        <end position="242"/>
    </location>
</feature>
<feature type="compositionally biased region" description="Polar residues" evidence="1">
    <location>
        <begin position="488"/>
        <end position="501"/>
    </location>
</feature>
<dbReference type="EMBL" id="MSFK01000023">
    <property type="protein sequence ID" value="PWY79456.1"/>
    <property type="molecule type" value="Genomic_DNA"/>
</dbReference>
<feature type="region of interest" description="Disordered" evidence="1">
    <location>
        <begin position="328"/>
        <end position="501"/>
    </location>
</feature>
<accession>A0A317VYL0</accession>
<gene>
    <name evidence="2" type="ORF">BO94DRAFT_521762</name>
</gene>
<feature type="region of interest" description="Disordered" evidence="1">
    <location>
        <begin position="49"/>
        <end position="113"/>
    </location>
</feature>
<organism evidence="2 3">
    <name type="scientific">Aspergillus sclerotioniger CBS 115572</name>
    <dbReference type="NCBI Taxonomy" id="1450535"/>
    <lineage>
        <taxon>Eukaryota</taxon>
        <taxon>Fungi</taxon>
        <taxon>Dikarya</taxon>
        <taxon>Ascomycota</taxon>
        <taxon>Pezizomycotina</taxon>
        <taxon>Eurotiomycetes</taxon>
        <taxon>Eurotiomycetidae</taxon>
        <taxon>Eurotiales</taxon>
        <taxon>Aspergillaceae</taxon>
        <taxon>Aspergillus</taxon>
        <taxon>Aspergillus subgen. Circumdati</taxon>
    </lineage>
</organism>
<sequence>MSSTDCQPARAYLHPHNSYQHQHTMSANQVPTFPNRRVTSYGSITEDAMIQGSGRASPRYSPNVQPWRRQQTQSSLSFVPPTSPRQEQSEDTTAPQSRRPVERPPVCMSPFRSVRRMKQPFQLRLPSSPSLENIASAAKEARLSRQMSGGQTLRAWRSDQNINVTSLDSFGLLPSPPLSDSLDSQTSPSSAYFSSKYESESDYDPRTPKGCVCIPGKESCDDCGGRKQDDRRETSTHEEETTNVHMAHSMLVKQCESAEGQQPQASANSEPVPSPVPSADSGTVGKRNFSGSSNGSQRSRSGTVSSEGSWVPSSLSYCGDWLQGAPVEAAGAQGERTKEQSRRKCQIVQKSPPRLRTATSDKHEICTVARKSKPKLVDISRQSSPAMSYTLPTPPRPIPSTPDLGQQEVSAFSPDTPMEMSDSGYITHRSCSSPDDFPDDKDDDDDDDYTDAGSLSSVSAGETVVCNQPTPVPIDAKSPPKPDIPPKFSTSPQVQASPGRSSIMSEKEELEKWWDHEWTIDQLEHSVKDFPRNMLRLTSPVIMFIRHNNERALLRPFRDIFPNVAENLLDGLCAALIARNHIVTLASNNRRINNFSHPSPVSRLDTVPEKVATSPGMQFSPATPSRIKERVLGSRSMELRKELDRIVDNLLFAICGRADETVKSAVVVLAQVLETKN</sequence>
<proteinExistence type="predicted"/>